<comment type="caution">
    <text evidence="10">The sequence shown here is derived from an EMBL/GenBank/DDBJ whole genome shotgun (WGS) entry which is preliminary data.</text>
</comment>
<sequence length="181" mass="21126">MYYVNRKPCRLHSNTTVVTIDVIRWSGLRQNTTKCYIVYDGLSEVETLVPTSENIPNTMYKKRSRIQYTKQQLDILESTFQLHHYPTVDMVDNTAERLTLPTEKISVWFQNRRSKLKKELKYSKVSSRENQQLIPPSLSPTCLSTLAPPPRYPMSSVMNTMFTPAYLPQSVYPLFYSTNLF</sequence>
<keyword evidence="3 6" id="KW-0238">DNA-binding</keyword>
<evidence type="ECO:0000256" key="5">
    <source>
        <dbReference type="ARBA" id="ARBA00023242"/>
    </source>
</evidence>
<dbReference type="CDD" id="cd00086">
    <property type="entry name" value="homeodomain"/>
    <property type="match status" value="1"/>
</dbReference>
<dbReference type="PROSITE" id="PS50071">
    <property type="entry name" value="HOMEOBOX_2"/>
    <property type="match status" value="1"/>
</dbReference>
<dbReference type="GO" id="GO:0000981">
    <property type="term" value="F:DNA-binding transcription factor activity, RNA polymerase II-specific"/>
    <property type="evidence" value="ECO:0007669"/>
    <property type="project" value="TreeGrafter"/>
</dbReference>
<dbReference type="EMBL" id="CAJNOK010056539">
    <property type="protein sequence ID" value="CAF1623255.1"/>
    <property type="molecule type" value="Genomic_DNA"/>
</dbReference>
<dbReference type="Proteomes" id="UP000682733">
    <property type="component" value="Unassembled WGS sequence"/>
</dbReference>
<dbReference type="Pfam" id="PF00046">
    <property type="entry name" value="Homeodomain"/>
    <property type="match status" value="1"/>
</dbReference>
<dbReference type="GO" id="GO:0005634">
    <property type="term" value="C:nucleus"/>
    <property type="evidence" value="ECO:0007669"/>
    <property type="project" value="UniProtKB-SubCell"/>
</dbReference>
<evidence type="ECO:0000259" key="8">
    <source>
        <dbReference type="PROSITE" id="PS50071"/>
    </source>
</evidence>
<keyword evidence="2" id="KW-0217">Developmental protein</keyword>
<evidence type="ECO:0000313" key="11">
    <source>
        <dbReference type="Proteomes" id="UP000682733"/>
    </source>
</evidence>
<proteinExistence type="predicted"/>
<name>A0A8S2WJ75_9BILA</name>
<evidence type="ECO:0000313" key="10">
    <source>
        <dbReference type="EMBL" id="CAF4444148.1"/>
    </source>
</evidence>
<dbReference type="SMART" id="SM00389">
    <property type="entry name" value="HOX"/>
    <property type="match status" value="1"/>
</dbReference>
<keyword evidence="5 6" id="KW-0539">Nucleus</keyword>
<reference evidence="10" key="1">
    <citation type="submission" date="2021-02" db="EMBL/GenBank/DDBJ databases">
        <authorList>
            <person name="Nowell W R."/>
        </authorList>
    </citation>
    <scope>NUCLEOTIDE SEQUENCE</scope>
</reference>
<evidence type="ECO:0000256" key="2">
    <source>
        <dbReference type="ARBA" id="ARBA00022473"/>
    </source>
</evidence>
<dbReference type="InterPro" id="IPR001356">
    <property type="entry name" value="HD"/>
</dbReference>
<evidence type="ECO:0000313" key="9">
    <source>
        <dbReference type="EMBL" id="CAF1623255.1"/>
    </source>
</evidence>
<dbReference type="InterPro" id="IPR009057">
    <property type="entry name" value="Homeodomain-like_sf"/>
</dbReference>
<feature type="DNA-binding region" description="Homeobox" evidence="6">
    <location>
        <begin position="61"/>
        <end position="120"/>
    </location>
</feature>
<keyword evidence="4 6" id="KW-0371">Homeobox</keyword>
<dbReference type="PANTHER" id="PTHR45793">
    <property type="entry name" value="HOMEOBOX PROTEIN"/>
    <property type="match status" value="1"/>
</dbReference>
<gene>
    <name evidence="9" type="ORF">OVA965_LOCUS43312</name>
    <name evidence="10" type="ORF">TMI583_LOCUS45522</name>
</gene>
<organism evidence="10 11">
    <name type="scientific">Didymodactylos carnosus</name>
    <dbReference type="NCBI Taxonomy" id="1234261"/>
    <lineage>
        <taxon>Eukaryota</taxon>
        <taxon>Metazoa</taxon>
        <taxon>Spiralia</taxon>
        <taxon>Gnathifera</taxon>
        <taxon>Rotifera</taxon>
        <taxon>Eurotatoria</taxon>
        <taxon>Bdelloidea</taxon>
        <taxon>Philodinida</taxon>
        <taxon>Philodinidae</taxon>
        <taxon>Didymodactylos</taxon>
    </lineage>
</organism>
<evidence type="ECO:0000256" key="6">
    <source>
        <dbReference type="PROSITE-ProRule" id="PRU00108"/>
    </source>
</evidence>
<dbReference type="AlphaFoldDB" id="A0A8S2WJ75"/>
<dbReference type="GO" id="GO:0000978">
    <property type="term" value="F:RNA polymerase II cis-regulatory region sequence-specific DNA binding"/>
    <property type="evidence" value="ECO:0007669"/>
    <property type="project" value="TreeGrafter"/>
</dbReference>
<comment type="subcellular location">
    <subcellularLocation>
        <location evidence="1 6 7">Nucleus</location>
    </subcellularLocation>
</comment>
<evidence type="ECO:0000256" key="3">
    <source>
        <dbReference type="ARBA" id="ARBA00023125"/>
    </source>
</evidence>
<accession>A0A8S2WJ75</accession>
<dbReference type="PANTHER" id="PTHR45793:SF5">
    <property type="entry name" value="HOMEOTIC PROTEIN OCELLILESS"/>
    <property type="match status" value="1"/>
</dbReference>
<feature type="domain" description="Homeobox" evidence="8">
    <location>
        <begin position="59"/>
        <end position="119"/>
    </location>
</feature>
<dbReference type="SUPFAM" id="SSF46689">
    <property type="entry name" value="Homeodomain-like"/>
    <property type="match status" value="1"/>
</dbReference>
<evidence type="ECO:0000256" key="1">
    <source>
        <dbReference type="ARBA" id="ARBA00004123"/>
    </source>
</evidence>
<protein>
    <recommendedName>
        <fullName evidence="8">Homeobox domain-containing protein</fullName>
    </recommendedName>
</protein>
<evidence type="ECO:0000256" key="7">
    <source>
        <dbReference type="RuleBase" id="RU000682"/>
    </source>
</evidence>
<evidence type="ECO:0000256" key="4">
    <source>
        <dbReference type="ARBA" id="ARBA00023155"/>
    </source>
</evidence>
<dbReference type="EMBL" id="CAJOBA010081566">
    <property type="protein sequence ID" value="CAF4444148.1"/>
    <property type="molecule type" value="Genomic_DNA"/>
</dbReference>
<dbReference type="Gene3D" id="1.10.10.60">
    <property type="entry name" value="Homeodomain-like"/>
    <property type="match status" value="1"/>
</dbReference>
<dbReference type="Proteomes" id="UP000677228">
    <property type="component" value="Unassembled WGS sequence"/>
</dbReference>